<dbReference type="PANTHER" id="PTHR36223">
    <property type="entry name" value="BETA-LACTAMASE-TYPE TRANSPEPTIDASE FOLD DOMAIN CONTAINING PROTEIN"/>
    <property type="match status" value="1"/>
</dbReference>
<dbReference type="Proteomes" id="UP000297777">
    <property type="component" value="Unassembled WGS sequence"/>
</dbReference>
<gene>
    <name evidence="3" type="ORF">BTUL_0265g00060</name>
</gene>
<accession>A0A4Z1EE21</accession>
<evidence type="ECO:0000313" key="3">
    <source>
        <dbReference type="EMBL" id="TGO07557.1"/>
    </source>
</evidence>
<evidence type="ECO:0000313" key="4">
    <source>
        <dbReference type="Proteomes" id="UP000297777"/>
    </source>
</evidence>
<feature type="region of interest" description="Disordered" evidence="1">
    <location>
        <begin position="282"/>
        <end position="326"/>
    </location>
</feature>
<organism evidence="3 4">
    <name type="scientific">Botrytis tulipae</name>
    <dbReference type="NCBI Taxonomy" id="87230"/>
    <lineage>
        <taxon>Eukaryota</taxon>
        <taxon>Fungi</taxon>
        <taxon>Dikarya</taxon>
        <taxon>Ascomycota</taxon>
        <taxon>Pezizomycotina</taxon>
        <taxon>Leotiomycetes</taxon>
        <taxon>Helotiales</taxon>
        <taxon>Sclerotiniaceae</taxon>
        <taxon>Botrytis</taxon>
    </lineage>
</organism>
<feature type="compositionally biased region" description="Basic and acidic residues" evidence="1">
    <location>
        <begin position="289"/>
        <end position="306"/>
    </location>
</feature>
<evidence type="ECO:0000259" key="2">
    <source>
        <dbReference type="Pfam" id="PF25534"/>
    </source>
</evidence>
<dbReference type="Pfam" id="PF25534">
    <property type="entry name" value="DUF7918"/>
    <property type="match status" value="1"/>
</dbReference>
<feature type="region of interest" description="Disordered" evidence="1">
    <location>
        <begin position="240"/>
        <end position="261"/>
    </location>
</feature>
<sequence length="326" mass="36101">MAVLEDVRGIAVTVCVDKQALQEYDDDEPEGVPAEVGGHVKASKTVSKYVESTTGKLFYIKLEISKAYEFDSPMVSFQIFVDEMKIHSRHGCKKDIPLTKEVKGVTDELKNGKAFLMPFKFSDIITTTDDSKLASIKEDATRLSVVGEIVVKVYRRETIEEVWRLQKLAADLSASVHEKALKGQAMSHSTTLGAPQATKASVYCHMSYLDGKDCPIAVYRFKYRSKVAESLKSLLILERTPEPSSSPSPIPIPNGASGSFDLENLDATQKAKLQEFLGNLVVNGGQSNGERKIKRERDENGSDFKASKRSKRNERVEIDLTGDDSE</sequence>
<dbReference type="OrthoDB" id="3364132at2759"/>
<keyword evidence="4" id="KW-1185">Reference proteome</keyword>
<dbReference type="EMBL" id="PQXH01000264">
    <property type="protein sequence ID" value="TGO07557.1"/>
    <property type="molecule type" value="Genomic_DNA"/>
</dbReference>
<dbReference type="InterPro" id="IPR057678">
    <property type="entry name" value="DUF7918"/>
</dbReference>
<name>A0A4Z1EE21_9HELO</name>
<dbReference type="PANTHER" id="PTHR36223:SF1">
    <property type="entry name" value="TRANSCRIPTION ELONGATION FACTOR EAF N-TERMINAL DOMAIN-CONTAINING PROTEIN"/>
    <property type="match status" value="1"/>
</dbReference>
<protein>
    <recommendedName>
        <fullName evidence="2">DUF7918 domain-containing protein</fullName>
    </recommendedName>
</protein>
<reference evidence="3 4" key="1">
    <citation type="submission" date="2017-12" db="EMBL/GenBank/DDBJ databases">
        <title>Comparative genomics of Botrytis spp.</title>
        <authorList>
            <person name="Valero-Jimenez C.A."/>
            <person name="Tapia P."/>
            <person name="Veloso J."/>
            <person name="Silva-Moreno E."/>
            <person name="Staats M."/>
            <person name="Valdes J.H."/>
            <person name="Van Kan J.A.L."/>
        </authorList>
    </citation>
    <scope>NUCLEOTIDE SEQUENCE [LARGE SCALE GENOMIC DNA]</scope>
    <source>
        <strain evidence="3 4">Bt9001</strain>
    </source>
</reference>
<comment type="caution">
    <text evidence="3">The sequence shown here is derived from an EMBL/GenBank/DDBJ whole genome shotgun (WGS) entry which is preliminary data.</text>
</comment>
<proteinExistence type="predicted"/>
<evidence type="ECO:0000256" key="1">
    <source>
        <dbReference type="SAM" id="MobiDB-lite"/>
    </source>
</evidence>
<feature type="domain" description="DUF7918" evidence="2">
    <location>
        <begin position="9"/>
        <end position="240"/>
    </location>
</feature>
<dbReference type="AlphaFoldDB" id="A0A4Z1EE21"/>